<evidence type="ECO:0000313" key="1">
    <source>
        <dbReference type="Proteomes" id="UP000887565"/>
    </source>
</evidence>
<sequence>MCLRQQTNAWSGFTLQHCGFSSIESYHVYRKTEGITNRRNPHPDADDGYGLIGGCGYGWRMRNPHIRSLIGG</sequence>
<evidence type="ECO:0000313" key="2">
    <source>
        <dbReference type="WBParaSite" id="nRc.2.0.1.t11394-RA"/>
    </source>
</evidence>
<dbReference type="Proteomes" id="UP000887565">
    <property type="component" value="Unplaced"/>
</dbReference>
<organism evidence="1 2">
    <name type="scientific">Romanomermis culicivorax</name>
    <name type="common">Nematode worm</name>
    <dbReference type="NCBI Taxonomy" id="13658"/>
    <lineage>
        <taxon>Eukaryota</taxon>
        <taxon>Metazoa</taxon>
        <taxon>Ecdysozoa</taxon>
        <taxon>Nematoda</taxon>
        <taxon>Enoplea</taxon>
        <taxon>Dorylaimia</taxon>
        <taxon>Mermithida</taxon>
        <taxon>Mermithoidea</taxon>
        <taxon>Mermithidae</taxon>
        <taxon>Romanomermis</taxon>
    </lineage>
</organism>
<keyword evidence="1" id="KW-1185">Reference proteome</keyword>
<accession>A0A915IB36</accession>
<protein>
    <submittedName>
        <fullName evidence="2">Uncharacterized protein</fullName>
    </submittedName>
</protein>
<name>A0A915IB36_ROMCU</name>
<dbReference type="WBParaSite" id="nRc.2.0.1.t11394-RA">
    <property type="protein sequence ID" value="nRc.2.0.1.t11394-RA"/>
    <property type="gene ID" value="nRc.2.0.1.g11394"/>
</dbReference>
<reference evidence="2" key="1">
    <citation type="submission" date="2022-11" db="UniProtKB">
        <authorList>
            <consortium name="WormBaseParasite"/>
        </authorList>
    </citation>
    <scope>IDENTIFICATION</scope>
</reference>
<proteinExistence type="predicted"/>
<dbReference type="AlphaFoldDB" id="A0A915IB36"/>